<organism evidence="8">
    <name type="scientific">Paulinella chromatophora</name>
    <dbReference type="NCBI Taxonomy" id="39717"/>
    <lineage>
        <taxon>Eukaryota</taxon>
        <taxon>Sar</taxon>
        <taxon>Rhizaria</taxon>
        <taxon>Cercozoa</taxon>
        <taxon>Imbricatea</taxon>
        <taxon>Silicofilosea</taxon>
        <taxon>Euglyphida</taxon>
        <taxon>Paulinellidae</taxon>
        <taxon>Paulinella</taxon>
    </lineage>
</organism>
<dbReference type="InterPro" id="IPR011034">
    <property type="entry name" value="Formyl_transferase-like_C_sf"/>
</dbReference>
<dbReference type="CDD" id="cd08646">
    <property type="entry name" value="FMT_core_Met-tRNA-FMT_N"/>
    <property type="match status" value="1"/>
</dbReference>
<dbReference type="PANTHER" id="PTHR11138">
    <property type="entry name" value="METHIONYL-TRNA FORMYLTRANSFERASE"/>
    <property type="match status" value="1"/>
</dbReference>
<evidence type="ECO:0000256" key="4">
    <source>
        <dbReference type="ARBA" id="ARBA00022679"/>
    </source>
</evidence>
<dbReference type="InterPro" id="IPR002376">
    <property type="entry name" value="Formyl_transf_N"/>
</dbReference>
<proteinExistence type="inferred from homology"/>
<dbReference type="SUPFAM" id="SSF53328">
    <property type="entry name" value="Formyltransferase"/>
    <property type="match status" value="1"/>
</dbReference>
<gene>
    <name evidence="8" type="primary">fmt</name>
    <name evidence="8" type="ordered locus">PCC_0842</name>
</gene>
<dbReference type="GO" id="GO:0004479">
    <property type="term" value="F:methionyl-tRNA formyltransferase activity"/>
    <property type="evidence" value="ECO:0007669"/>
    <property type="project" value="UniProtKB-EC"/>
</dbReference>
<dbReference type="HAMAP" id="MF_00182">
    <property type="entry name" value="Formyl_trans"/>
    <property type="match status" value="1"/>
</dbReference>
<reference evidence="8" key="1">
    <citation type="submission" date="2007-08" db="EMBL/GenBank/DDBJ databases">
        <authorList>
            <person name="Gloeckner G."/>
            <person name="Nowack E."/>
            <person name="Melkonian M."/>
        </authorList>
    </citation>
    <scope>NUCLEOTIDE SEQUENCE</scope>
</reference>
<dbReference type="CDD" id="cd08704">
    <property type="entry name" value="Met_tRNA_FMT_C"/>
    <property type="match status" value="1"/>
</dbReference>
<evidence type="ECO:0000313" key="8">
    <source>
        <dbReference type="EMBL" id="ACB43252.1"/>
    </source>
</evidence>
<evidence type="ECO:0000256" key="1">
    <source>
        <dbReference type="ARBA" id="ARBA00010699"/>
    </source>
</evidence>
<dbReference type="GeneID" id="6481202"/>
<dbReference type="AlphaFoldDB" id="B1X5N3"/>
<sequence>MKIVFWGTPNYAVASLEALVKAGHDLVAVVTQPDRRRARGKLLLSSPVKVRALELGLTVYTPKQISSDIDIQTRLASLEADIYIVVAFGQILPFEILVQPRLGCWNGHGSLLPRWRGAGPIQWSVTEGDSQTGVCIIAMGLDLDTGPVLIEQSIDIGFNENAENLGQRLSQLTGELLVEAMPLIATVGQGSESERFKQLAMRTQVEKDITYAHMLTKQDFIIMWNRSALAIHRQVMGFYPEAFSYWRGKRLKVLSTEPLDPSLSCQLTKEAIQIIHQWRLRMNPDQRVIPGEILATYEGVGMVVSTGDHPILIRKAQLEDKHFVEGQALIQQMGIRIRSVNIFKNSNIP</sequence>
<protein>
    <recommendedName>
        <fullName evidence="3">Methionyl-tRNA formyltransferase, mitochondrial</fullName>
        <ecNumber evidence="2">2.1.2.9</ecNumber>
    </recommendedName>
</protein>
<evidence type="ECO:0000256" key="2">
    <source>
        <dbReference type="ARBA" id="ARBA00012261"/>
    </source>
</evidence>
<name>B1X5N3_PAUCH</name>
<dbReference type="InterPro" id="IPR044135">
    <property type="entry name" value="Met-tRNA-FMT_C"/>
</dbReference>
<dbReference type="SUPFAM" id="SSF50486">
    <property type="entry name" value="FMT C-terminal domain-like"/>
    <property type="match status" value="1"/>
</dbReference>
<evidence type="ECO:0000256" key="5">
    <source>
        <dbReference type="ARBA" id="ARBA00022917"/>
    </source>
</evidence>
<dbReference type="RefSeq" id="YP_002049462.1">
    <property type="nucleotide sequence ID" value="NC_011087.1"/>
</dbReference>
<keyword evidence="5" id="KW-0648">Protein biosynthesis</keyword>
<evidence type="ECO:0000256" key="3">
    <source>
        <dbReference type="ARBA" id="ARBA00014185"/>
    </source>
</evidence>
<comment type="similarity">
    <text evidence="1">Belongs to the Fmt family.</text>
</comment>
<dbReference type="EMBL" id="CP000815">
    <property type="protein sequence ID" value="ACB43252.1"/>
    <property type="molecule type" value="Genomic_DNA"/>
</dbReference>
<dbReference type="PANTHER" id="PTHR11138:SF5">
    <property type="entry name" value="METHIONYL-TRNA FORMYLTRANSFERASE, MITOCHONDRIAL"/>
    <property type="match status" value="1"/>
</dbReference>
<feature type="domain" description="Formyl transferase C-terminal" evidence="7">
    <location>
        <begin position="215"/>
        <end position="331"/>
    </location>
</feature>
<dbReference type="GO" id="GO:0005829">
    <property type="term" value="C:cytosol"/>
    <property type="evidence" value="ECO:0007669"/>
    <property type="project" value="TreeGrafter"/>
</dbReference>
<reference evidence="8" key="2">
    <citation type="journal article" date="2008" name="Curr. Biol.">
        <title>Chromatophore genome sequence of Paulinella sheds light on acquisition of photosynthesis by eukaryotes.</title>
        <authorList>
            <person name="Nowack E.C.M."/>
            <person name="Melkonian M."/>
            <person name="Gloeckner G."/>
        </authorList>
    </citation>
    <scope>NUCLEOTIDE SEQUENCE [LARGE SCALE GENOMIC DNA]</scope>
</reference>
<dbReference type="EC" id="2.1.2.9" evidence="2"/>
<evidence type="ECO:0000259" key="7">
    <source>
        <dbReference type="Pfam" id="PF02911"/>
    </source>
</evidence>
<evidence type="ECO:0000259" key="6">
    <source>
        <dbReference type="Pfam" id="PF00551"/>
    </source>
</evidence>
<dbReference type="Gene3D" id="3.40.50.12230">
    <property type="match status" value="1"/>
</dbReference>
<dbReference type="Pfam" id="PF00551">
    <property type="entry name" value="Formyl_trans_N"/>
    <property type="match status" value="1"/>
</dbReference>
<dbReference type="InterPro" id="IPR005793">
    <property type="entry name" value="Formyl_trans_C"/>
</dbReference>
<dbReference type="Pfam" id="PF02911">
    <property type="entry name" value="Formyl_trans_C"/>
    <property type="match status" value="1"/>
</dbReference>
<dbReference type="InterPro" id="IPR036477">
    <property type="entry name" value="Formyl_transf_N_sf"/>
</dbReference>
<dbReference type="InterPro" id="IPR005794">
    <property type="entry name" value="Fmt"/>
</dbReference>
<accession>B1X5N3</accession>
<keyword evidence="8" id="KW-0934">Plastid</keyword>
<geneLocation type="organellar chromatophore" evidence="8"/>
<feature type="domain" description="Formyl transferase N-terminal" evidence="6">
    <location>
        <begin position="1"/>
        <end position="180"/>
    </location>
</feature>
<keyword evidence="4 8" id="KW-0808">Transferase</keyword>
<dbReference type="NCBIfam" id="TIGR00460">
    <property type="entry name" value="fmt"/>
    <property type="match status" value="1"/>
</dbReference>
<dbReference type="InterPro" id="IPR041711">
    <property type="entry name" value="Met-tRNA-FMT_N"/>
</dbReference>